<dbReference type="EMBL" id="CP013099">
    <property type="protein sequence ID" value="ALP51726.1"/>
    <property type="molecule type" value="Genomic_DNA"/>
</dbReference>
<feature type="transmembrane region" description="Helical" evidence="1">
    <location>
        <begin position="20"/>
        <end position="39"/>
    </location>
</feature>
<protein>
    <submittedName>
        <fullName evidence="2">Uncharacterized protein</fullName>
    </submittedName>
</protein>
<gene>
    <name evidence="2" type="ORF">Tel_00425</name>
</gene>
<evidence type="ECO:0000313" key="3">
    <source>
        <dbReference type="Proteomes" id="UP000055136"/>
    </source>
</evidence>
<keyword evidence="1" id="KW-1133">Transmembrane helix</keyword>
<accession>A0A0S2T9B9</accession>
<dbReference type="KEGG" id="tee:Tel_00425"/>
<dbReference type="STRING" id="1748243.Tel_00425"/>
<evidence type="ECO:0000256" key="1">
    <source>
        <dbReference type="SAM" id="Phobius"/>
    </source>
</evidence>
<dbReference type="Proteomes" id="UP000055136">
    <property type="component" value="Chromosome"/>
</dbReference>
<dbReference type="AlphaFoldDB" id="A0A0S2T9B9"/>
<name>A0A0S2T9B9_9GAMM</name>
<keyword evidence="1" id="KW-0472">Membrane</keyword>
<sequence length="151" mass="17131">MAGIDNYRLAPDKRGAMWDALLYIPVVLLLSSYSAKSWYGGDQTFAYVLLFLVTFIFLIGANRILGTRLMLLPNSPRGLELGKKSVAVIGKAGERTELVKDLRYYPDYAAKSFGLVGVDLSGKKRQYVFHRGQFERESDFMDLRSRMSVYK</sequence>
<evidence type="ECO:0000313" key="2">
    <source>
        <dbReference type="EMBL" id="ALP51726.1"/>
    </source>
</evidence>
<organism evidence="2 3">
    <name type="scientific">Candidatus Tenderia electrophaga</name>
    <dbReference type="NCBI Taxonomy" id="1748243"/>
    <lineage>
        <taxon>Bacteria</taxon>
        <taxon>Pseudomonadati</taxon>
        <taxon>Pseudomonadota</taxon>
        <taxon>Gammaproteobacteria</taxon>
        <taxon>Candidatus Tenderiales</taxon>
        <taxon>Candidatus Tenderiaceae</taxon>
        <taxon>Candidatus Tenderia</taxon>
    </lineage>
</organism>
<reference evidence="2" key="1">
    <citation type="submission" date="2015-10" db="EMBL/GenBank/DDBJ databases">
        <title>Description of Candidatus Tenderia electrophaga gen. nov, sp. nov., an Uncultivated Electroautotroph from a Biocathode Enrichment.</title>
        <authorList>
            <person name="Eddie B.J."/>
            <person name="Malanoski A.P."/>
            <person name="Wang Z."/>
            <person name="Hall R.J."/>
            <person name="Oh S.D."/>
            <person name="Heiner C."/>
            <person name="Lin B."/>
            <person name="Strycharz-Glaven S.M."/>
        </authorList>
    </citation>
    <scope>NUCLEOTIDE SEQUENCE [LARGE SCALE GENOMIC DNA]</scope>
    <source>
        <strain evidence="2">NRL1</strain>
    </source>
</reference>
<proteinExistence type="predicted"/>
<keyword evidence="1" id="KW-0812">Transmembrane</keyword>
<feature type="transmembrane region" description="Helical" evidence="1">
    <location>
        <begin position="45"/>
        <end position="65"/>
    </location>
</feature>
<keyword evidence="3" id="KW-1185">Reference proteome</keyword>